<accession>A0A162JF76</accession>
<gene>
    <name evidence="5" type="primary">lrp_2</name>
    <name evidence="6" type="synonym">lrp_1</name>
    <name evidence="6" type="ORF">CLCOS_14420</name>
    <name evidence="5" type="ORF">WX73_03395</name>
</gene>
<dbReference type="GO" id="GO:0005829">
    <property type="term" value="C:cytosol"/>
    <property type="evidence" value="ECO:0007669"/>
    <property type="project" value="TreeGrafter"/>
</dbReference>
<proteinExistence type="predicted"/>
<dbReference type="PRINTS" id="PR00033">
    <property type="entry name" value="HTHASNC"/>
</dbReference>
<keyword evidence="2" id="KW-0238">DNA-binding</keyword>
<evidence type="ECO:0000313" key="7">
    <source>
        <dbReference type="Proteomes" id="UP000077384"/>
    </source>
</evidence>
<evidence type="ECO:0000313" key="5">
    <source>
        <dbReference type="EMBL" id="OAA94295.1"/>
    </source>
</evidence>
<organism evidence="5 7">
    <name type="scientific">Clostridium coskatii</name>
    <dbReference type="NCBI Taxonomy" id="1705578"/>
    <lineage>
        <taxon>Bacteria</taxon>
        <taxon>Bacillati</taxon>
        <taxon>Bacillota</taxon>
        <taxon>Clostridia</taxon>
        <taxon>Eubacteriales</taxon>
        <taxon>Clostridiaceae</taxon>
        <taxon>Clostridium</taxon>
    </lineage>
</organism>
<dbReference type="Proteomes" id="UP000093694">
    <property type="component" value="Unassembled WGS sequence"/>
</dbReference>
<dbReference type="Pfam" id="PF13404">
    <property type="entry name" value="HTH_AsnC-type"/>
    <property type="match status" value="1"/>
</dbReference>
<dbReference type="InterPro" id="IPR011008">
    <property type="entry name" value="Dimeric_a/b-barrel"/>
</dbReference>
<dbReference type="InterPro" id="IPR019888">
    <property type="entry name" value="Tscrpt_reg_AsnC-like"/>
</dbReference>
<dbReference type="InterPro" id="IPR036388">
    <property type="entry name" value="WH-like_DNA-bd_sf"/>
</dbReference>
<dbReference type="AlphaFoldDB" id="A0A162JF76"/>
<keyword evidence="8" id="KW-1185">Reference proteome</keyword>
<dbReference type="GO" id="GO:0043200">
    <property type="term" value="P:response to amino acid"/>
    <property type="evidence" value="ECO:0007669"/>
    <property type="project" value="TreeGrafter"/>
</dbReference>
<dbReference type="Gene3D" id="1.10.10.10">
    <property type="entry name" value="Winged helix-like DNA-binding domain superfamily/Winged helix DNA-binding domain"/>
    <property type="match status" value="1"/>
</dbReference>
<evidence type="ECO:0000256" key="3">
    <source>
        <dbReference type="ARBA" id="ARBA00023163"/>
    </source>
</evidence>
<evidence type="ECO:0000256" key="2">
    <source>
        <dbReference type="ARBA" id="ARBA00023125"/>
    </source>
</evidence>
<dbReference type="EMBL" id="LITQ01000004">
    <property type="protein sequence ID" value="OAA94295.1"/>
    <property type="molecule type" value="Genomic_DNA"/>
</dbReference>
<dbReference type="PATRIC" id="fig|1705578.3.peg.3465"/>
<comment type="caution">
    <text evidence="5">The sequence shown here is derived from an EMBL/GenBank/DDBJ whole genome shotgun (WGS) entry which is preliminary data.</text>
</comment>
<dbReference type="SMART" id="SM00344">
    <property type="entry name" value="HTH_ASNC"/>
    <property type="match status" value="1"/>
</dbReference>
<reference evidence="5 7" key="1">
    <citation type="journal article" date="2015" name="Biotechnol. Bioeng.">
        <title>Genome sequence and phenotypic characterization of Caulobacter segnis.</title>
        <authorList>
            <person name="Patel S."/>
            <person name="Fletcher B."/>
            <person name="Scott D.C."/>
            <person name="Ely B."/>
        </authorList>
    </citation>
    <scope>NUCLEOTIDE SEQUENCE [LARGE SCALE GENOMIC DNA]</scope>
    <source>
        <strain evidence="5 7">PS02</strain>
    </source>
</reference>
<reference evidence="6 8" key="2">
    <citation type="journal article" date="2016" name="Front. Microbiol.">
        <title>Industrial Acetogenic Biocatalysts: A Comparative Metabolic and Genomic Analysis.</title>
        <authorList>
            <person name="Bengelsdorf F."/>
            <person name="Poehlein A."/>
            <person name="Sonja S."/>
            <person name="Erz C."/>
            <person name="Hummel T."/>
            <person name="Hoffmeister S."/>
            <person name="Daniel R."/>
            <person name="Durre P."/>
        </authorList>
    </citation>
    <scope>NUCLEOTIDE SEQUENCE [LARGE SCALE GENOMIC DNA]</scope>
    <source>
        <strain evidence="6 8">PTA-10522</strain>
    </source>
</reference>
<dbReference type="InterPro" id="IPR000485">
    <property type="entry name" value="AsnC-type_HTH_dom"/>
</dbReference>
<evidence type="ECO:0000313" key="6">
    <source>
        <dbReference type="EMBL" id="OBR95649.1"/>
    </source>
</evidence>
<dbReference type="SUPFAM" id="SSF54909">
    <property type="entry name" value="Dimeric alpha+beta barrel"/>
    <property type="match status" value="1"/>
</dbReference>
<dbReference type="Pfam" id="PF01037">
    <property type="entry name" value="AsnC_trans_reg"/>
    <property type="match status" value="1"/>
</dbReference>
<protein>
    <submittedName>
        <fullName evidence="5">Leucine-responsive regulatory protein</fullName>
    </submittedName>
</protein>
<evidence type="ECO:0000259" key="4">
    <source>
        <dbReference type="PROSITE" id="PS50956"/>
    </source>
</evidence>
<keyword evidence="1" id="KW-0805">Transcription regulation</keyword>
<dbReference type="Proteomes" id="UP000077384">
    <property type="component" value="Unassembled WGS sequence"/>
</dbReference>
<feature type="domain" description="HTH asnC-type" evidence="4">
    <location>
        <begin position="1"/>
        <end position="62"/>
    </location>
</feature>
<dbReference type="SUPFAM" id="SSF46785">
    <property type="entry name" value="Winged helix' DNA-binding domain"/>
    <property type="match status" value="1"/>
</dbReference>
<dbReference type="PANTHER" id="PTHR30154">
    <property type="entry name" value="LEUCINE-RESPONSIVE REGULATORY PROTEIN"/>
    <property type="match status" value="1"/>
</dbReference>
<dbReference type="InterPro" id="IPR036390">
    <property type="entry name" value="WH_DNA-bd_sf"/>
</dbReference>
<evidence type="ECO:0000313" key="8">
    <source>
        <dbReference type="Proteomes" id="UP000093694"/>
    </source>
</evidence>
<dbReference type="InterPro" id="IPR019887">
    <property type="entry name" value="Tscrpt_reg_AsnC/Lrp_C"/>
</dbReference>
<name>A0A162JF76_9CLOT</name>
<dbReference type="RefSeq" id="WP_013237097.1">
    <property type="nucleotide sequence ID" value="NZ_LITQ01000004.1"/>
</dbReference>
<dbReference type="EMBL" id="LROR01000037">
    <property type="protein sequence ID" value="OBR95649.1"/>
    <property type="molecule type" value="Genomic_DNA"/>
</dbReference>
<dbReference type="GO" id="GO:0043565">
    <property type="term" value="F:sequence-specific DNA binding"/>
    <property type="evidence" value="ECO:0007669"/>
    <property type="project" value="InterPro"/>
</dbReference>
<evidence type="ECO:0000256" key="1">
    <source>
        <dbReference type="ARBA" id="ARBA00023015"/>
    </source>
</evidence>
<dbReference type="PROSITE" id="PS50956">
    <property type="entry name" value="HTH_ASNC_2"/>
    <property type="match status" value="1"/>
</dbReference>
<sequence length="142" mass="16005">MDMIDRQIVKCLQKNGRISIKKLSEIVCLTPPAVAERIRKLEEADVIMGYRAVINPQKMGMNIEALINITLKAGKRKEFIDFVRKSKCIVKCYHVTGGFSMTVKVIVKETSELETLVGKIQQYGNTQTLIILSTIIEHKGIV</sequence>
<keyword evidence="3" id="KW-0804">Transcription</keyword>
<dbReference type="Gene3D" id="3.30.70.920">
    <property type="match status" value="1"/>
</dbReference>
<dbReference type="PANTHER" id="PTHR30154:SF53">
    <property type="entry name" value="HTH-TYPE TRANSCRIPTIONAL REGULATOR LRPC"/>
    <property type="match status" value="1"/>
</dbReference>